<dbReference type="AlphaFoldDB" id="A0A2W5B3B9"/>
<dbReference type="InterPro" id="IPR001296">
    <property type="entry name" value="Glyco_trans_1"/>
</dbReference>
<feature type="domain" description="Glycosyltransferase subfamily 4-like N-terminal" evidence="2">
    <location>
        <begin position="18"/>
        <end position="177"/>
    </location>
</feature>
<name>A0A2W5B3B9_9SPHN</name>
<dbReference type="Proteomes" id="UP000248614">
    <property type="component" value="Unassembled WGS sequence"/>
</dbReference>
<evidence type="ECO:0000313" key="4">
    <source>
        <dbReference type="Proteomes" id="UP000248614"/>
    </source>
</evidence>
<evidence type="ECO:0000313" key="3">
    <source>
        <dbReference type="EMBL" id="PZO75148.1"/>
    </source>
</evidence>
<dbReference type="EMBL" id="QFNF01000035">
    <property type="protein sequence ID" value="PZO75148.1"/>
    <property type="molecule type" value="Genomic_DNA"/>
</dbReference>
<feature type="domain" description="Glycosyl transferase family 1" evidence="1">
    <location>
        <begin position="190"/>
        <end position="363"/>
    </location>
</feature>
<dbReference type="PANTHER" id="PTHR45947:SF3">
    <property type="entry name" value="SULFOQUINOVOSYL TRANSFERASE SQD2"/>
    <property type="match status" value="1"/>
</dbReference>
<gene>
    <name evidence="3" type="ORF">DI632_12315</name>
</gene>
<dbReference type="Pfam" id="PF00534">
    <property type="entry name" value="Glycos_transf_1"/>
    <property type="match status" value="1"/>
</dbReference>
<dbReference type="CDD" id="cd03801">
    <property type="entry name" value="GT4_PimA-like"/>
    <property type="match status" value="1"/>
</dbReference>
<sequence>MTMERLLIPTFEFPPYAGGVGTFCVELAKSLAARGIAVTVLAPDYGTARHPDDATYPFAVERFPASGYSARILPTLVRALLARRTRFDRWLIADWPFIIAAGIARTLAGLPPFRIFLHGTDALILAQGKVPKLLRTTNVFAHAEAVIANSEYTLSIARANHRSLANTPTRVALLGVNPYWFDDAGDTVAARARLGIPDGRPLLLSVSRVDERKGHRLMIAAVAALPDDLRRRVVYAIAGRPGDAAYQARLEAMAAETDATILFTGGLAQDDIRALYASADLFLLVGENRTDKIEGFGLVYLEAAGQSVPSIASPVGGVPEVVLDESTGLLVDDRDPAPTTAAIARLLTDDATRQRFGAAARERARTLSWQRCADVTMDIDPARPLPTR</sequence>
<evidence type="ECO:0000259" key="1">
    <source>
        <dbReference type="Pfam" id="PF00534"/>
    </source>
</evidence>
<dbReference type="Gene3D" id="3.40.50.2000">
    <property type="entry name" value="Glycogen Phosphorylase B"/>
    <property type="match status" value="2"/>
</dbReference>
<dbReference type="PANTHER" id="PTHR45947">
    <property type="entry name" value="SULFOQUINOVOSYL TRANSFERASE SQD2"/>
    <property type="match status" value="1"/>
</dbReference>
<reference evidence="3 4" key="1">
    <citation type="submission" date="2017-08" db="EMBL/GenBank/DDBJ databases">
        <title>Infants hospitalized years apart are colonized by the same room-sourced microbial strains.</title>
        <authorList>
            <person name="Brooks B."/>
            <person name="Olm M.R."/>
            <person name="Firek B.A."/>
            <person name="Baker R."/>
            <person name="Thomas B.C."/>
            <person name="Morowitz M.J."/>
            <person name="Banfield J.F."/>
        </authorList>
    </citation>
    <scope>NUCLEOTIDE SEQUENCE [LARGE SCALE GENOMIC DNA]</scope>
    <source>
        <strain evidence="3">S2_018_000_R3_110</strain>
    </source>
</reference>
<organism evidence="3 4">
    <name type="scientific">Sphingomonas hengshuiensis</name>
    <dbReference type="NCBI Taxonomy" id="1609977"/>
    <lineage>
        <taxon>Bacteria</taxon>
        <taxon>Pseudomonadati</taxon>
        <taxon>Pseudomonadota</taxon>
        <taxon>Alphaproteobacteria</taxon>
        <taxon>Sphingomonadales</taxon>
        <taxon>Sphingomonadaceae</taxon>
        <taxon>Sphingomonas</taxon>
    </lineage>
</organism>
<evidence type="ECO:0008006" key="5">
    <source>
        <dbReference type="Google" id="ProtNLM"/>
    </source>
</evidence>
<protein>
    <recommendedName>
        <fullName evidence="5">Glycosyltransferase family 1 protein</fullName>
    </recommendedName>
</protein>
<dbReference type="GO" id="GO:0016758">
    <property type="term" value="F:hexosyltransferase activity"/>
    <property type="evidence" value="ECO:0007669"/>
    <property type="project" value="TreeGrafter"/>
</dbReference>
<dbReference type="SUPFAM" id="SSF53756">
    <property type="entry name" value="UDP-Glycosyltransferase/glycogen phosphorylase"/>
    <property type="match status" value="1"/>
</dbReference>
<dbReference type="InterPro" id="IPR028098">
    <property type="entry name" value="Glyco_trans_4-like_N"/>
</dbReference>
<proteinExistence type="predicted"/>
<dbReference type="Pfam" id="PF13439">
    <property type="entry name" value="Glyco_transf_4"/>
    <property type="match status" value="1"/>
</dbReference>
<accession>A0A2W5B3B9</accession>
<dbReference type="InterPro" id="IPR050194">
    <property type="entry name" value="Glycosyltransferase_grp1"/>
</dbReference>
<comment type="caution">
    <text evidence="3">The sequence shown here is derived from an EMBL/GenBank/DDBJ whole genome shotgun (WGS) entry which is preliminary data.</text>
</comment>
<evidence type="ECO:0000259" key="2">
    <source>
        <dbReference type="Pfam" id="PF13439"/>
    </source>
</evidence>